<comment type="similarity">
    <text evidence="2">Belongs to the band 7/mec-2 family. Flotillin subfamily.</text>
</comment>
<evidence type="ECO:0000256" key="3">
    <source>
        <dbReference type="ARBA" id="ARBA00023136"/>
    </source>
</evidence>
<dbReference type="PANTHER" id="PTHR13806:SF46">
    <property type="entry name" value="FLOTILLIN-1-RELATED"/>
    <property type="match status" value="1"/>
</dbReference>
<dbReference type="InterPro" id="IPR001107">
    <property type="entry name" value="Band_7"/>
</dbReference>
<comment type="subcellular location">
    <subcellularLocation>
        <location evidence="1">Membrane</location>
    </subcellularLocation>
</comment>
<evidence type="ECO:0000256" key="2">
    <source>
        <dbReference type="ARBA" id="ARBA00007161"/>
    </source>
</evidence>
<evidence type="ECO:0000313" key="7">
    <source>
        <dbReference type="EMBL" id="MFD0705039.1"/>
    </source>
</evidence>
<dbReference type="PANTHER" id="PTHR13806">
    <property type="entry name" value="FLOTILLIN-RELATED"/>
    <property type="match status" value="1"/>
</dbReference>
<dbReference type="InterPro" id="IPR027705">
    <property type="entry name" value="Flotillin_fam"/>
</dbReference>
<comment type="caution">
    <text evidence="7">The sequence shown here is derived from an EMBL/GenBank/DDBJ whole genome shotgun (WGS) entry which is preliminary data.</text>
</comment>
<dbReference type="EMBL" id="JBHTHQ010000021">
    <property type="protein sequence ID" value="MFD0705039.1"/>
    <property type="molecule type" value="Genomic_DNA"/>
</dbReference>
<dbReference type="Pfam" id="PF15975">
    <property type="entry name" value="Flot"/>
    <property type="match status" value="1"/>
</dbReference>
<organism evidence="7 8">
    <name type="scientific">Alloscardovia venturai</name>
    <dbReference type="NCBI Taxonomy" id="1769421"/>
    <lineage>
        <taxon>Bacteria</taxon>
        <taxon>Bacillati</taxon>
        <taxon>Actinomycetota</taxon>
        <taxon>Actinomycetes</taxon>
        <taxon>Bifidobacteriales</taxon>
        <taxon>Bifidobacteriaceae</taxon>
        <taxon>Alloscardovia</taxon>
    </lineage>
</organism>
<keyword evidence="3" id="KW-0472">Membrane</keyword>
<keyword evidence="4" id="KW-0175">Coiled coil</keyword>
<feature type="region of interest" description="Disordered" evidence="5">
    <location>
        <begin position="474"/>
        <end position="524"/>
    </location>
</feature>
<name>A0ABW2Y492_9BIFI</name>
<evidence type="ECO:0000256" key="1">
    <source>
        <dbReference type="ARBA" id="ARBA00004370"/>
    </source>
</evidence>
<dbReference type="SUPFAM" id="SSF117892">
    <property type="entry name" value="Band 7/SPFH domain"/>
    <property type="match status" value="1"/>
</dbReference>
<protein>
    <submittedName>
        <fullName evidence="7">Flotillin family protein</fullName>
    </submittedName>
</protein>
<evidence type="ECO:0000259" key="6">
    <source>
        <dbReference type="SMART" id="SM00244"/>
    </source>
</evidence>
<sequence length="524" mass="57404">MNVHAIIVTASVTVIVILLLSLFFAGYVSASPNTIKVISGPFKQRVLLGRTGWKIPILERVDTMTAGMISIDARTTDFVPTNDYINVKVDAAVKVKVGTDREDLFRSATRNFLYKDSTQIADEVRDTIEGHLRAIIGQMRLEQIVTDRSQFSEKVQENATKDLEEMGLEIVAFNIQGLVDEKGVIENLGIDNTEQIRKEAAKAKARAQQEIAQQQAESDKLANDARVAADLEIAEKQTELANRQNALKAQAETERAKADAAYEIQQQVQRKEIELQTAEANIVKQEKEAEVKQREVQVKEQELNATVKKQAEADKYARQQAAEAQLIERQRKAEAELFEQQKIAEAQKAKAEANKYSALQEAEGIEAKGKAEAEAIRLKLEAEADGLNKKAEAMKKYGNAAVTEMVVNVLPEIARNLASPLENVDRITMYGEGNSSKMVGDLMTTMDQVTAGMGIDIKDLISATLTGRAMGNGLATSEVSNSTDKEGPAASEKPSQTSRVSSEKKNKSASTATGNSMDRTNSAN</sequence>
<gene>
    <name evidence="7" type="ORF">ACFQY8_04695</name>
</gene>
<feature type="coiled-coil region" evidence="4">
    <location>
        <begin position="334"/>
        <end position="390"/>
    </location>
</feature>
<dbReference type="RefSeq" id="WP_377938740.1">
    <property type="nucleotide sequence ID" value="NZ_JBHTHQ010000021.1"/>
</dbReference>
<accession>A0ABW2Y492</accession>
<dbReference type="SMART" id="SM00244">
    <property type="entry name" value="PHB"/>
    <property type="match status" value="1"/>
</dbReference>
<keyword evidence="8" id="KW-1185">Reference proteome</keyword>
<evidence type="ECO:0000313" key="8">
    <source>
        <dbReference type="Proteomes" id="UP001597036"/>
    </source>
</evidence>
<evidence type="ECO:0000256" key="4">
    <source>
        <dbReference type="SAM" id="Coils"/>
    </source>
</evidence>
<evidence type="ECO:0000256" key="5">
    <source>
        <dbReference type="SAM" id="MobiDB-lite"/>
    </source>
</evidence>
<dbReference type="Proteomes" id="UP001597036">
    <property type="component" value="Unassembled WGS sequence"/>
</dbReference>
<dbReference type="Pfam" id="PF01145">
    <property type="entry name" value="Band_7"/>
    <property type="match status" value="1"/>
</dbReference>
<feature type="coiled-coil region" evidence="4">
    <location>
        <begin position="190"/>
        <end position="304"/>
    </location>
</feature>
<feature type="domain" description="Band 7" evidence="6">
    <location>
        <begin position="25"/>
        <end position="192"/>
    </location>
</feature>
<proteinExistence type="inferred from homology"/>
<dbReference type="InterPro" id="IPR031905">
    <property type="entry name" value="Flotillin_C"/>
</dbReference>
<feature type="compositionally biased region" description="Polar residues" evidence="5">
    <location>
        <begin position="508"/>
        <end position="524"/>
    </location>
</feature>
<dbReference type="Gene3D" id="3.30.479.30">
    <property type="entry name" value="Band 7 domain"/>
    <property type="match status" value="1"/>
</dbReference>
<dbReference type="InterPro" id="IPR036013">
    <property type="entry name" value="Band_7/SPFH_dom_sf"/>
</dbReference>
<dbReference type="CDD" id="cd03399">
    <property type="entry name" value="SPFH_flotillin"/>
    <property type="match status" value="1"/>
</dbReference>
<reference evidence="8" key="1">
    <citation type="journal article" date="2019" name="Int. J. Syst. Evol. Microbiol.">
        <title>The Global Catalogue of Microorganisms (GCM) 10K type strain sequencing project: providing services to taxonomists for standard genome sequencing and annotation.</title>
        <authorList>
            <consortium name="The Broad Institute Genomics Platform"/>
            <consortium name="The Broad Institute Genome Sequencing Center for Infectious Disease"/>
            <person name="Wu L."/>
            <person name="Ma J."/>
        </authorList>
    </citation>
    <scope>NUCLEOTIDE SEQUENCE [LARGE SCALE GENOMIC DNA]</scope>
    <source>
        <strain evidence="8">CCM 8604</strain>
    </source>
</reference>